<gene>
    <name evidence="3" type="ORF">MACK_001112</name>
</gene>
<dbReference type="EMBL" id="CP056071">
    <property type="protein sequence ID" value="UKK01759.1"/>
    <property type="molecule type" value="Genomic_DNA"/>
</dbReference>
<accession>A0A976MCF9</accession>
<dbReference type="AlphaFoldDB" id="A0A976MCF9"/>
<sequence>MRYKVIFSGLSCMAYLSIIFQKLFYKSKTKRLRSSSKTAIDCEANEQGQSHTAGNTSDGRSEVITSNSDGEKINHSETSDPHTPRNRGTPSITDSNPYAPTKSSDKLTSTGQIGTNGQLGLAEPKIRVDQNVRQTFKNRYQGL</sequence>
<reference evidence="3" key="1">
    <citation type="submission" date="2022-07" db="EMBL/GenBank/DDBJ databases">
        <title>Evaluation of T. orientalis genome assembly methods using nanopore sequencing and analysis of variation between genomes.</title>
        <authorList>
            <person name="Yam J."/>
            <person name="Micallef M.L."/>
            <person name="Liu M."/>
            <person name="Djordjevic S.P."/>
            <person name="Bogema D.R."/>
            <person name="Jenkins C."/>
        </authorList>
    </citation>
    <scope>NUCLEOTIDE SEQUENCE</scope>
    <source>
        <strain evidence="3">Goon Nure</strain>
    </source>
</reference>
<name>A0A976MCF9_THEOR</name>
<evidence type="ECO:0000313" key="3">
    <source>
        <dbReference type="EMBL" id="UKK01759.1"/>
    </source>
</evidence>
<dbReference type="Proteomes" id="UP000244811">
    <property type="component" value="Chromosome 2"/>
</dbReference>
<feature type="compositionally biased region" description="Polar residues" evidence="1">
    <location>
        <begin position="46"/>
        <end position="68"/>
    </location>
</feature>
<evidence type="ECO:0000256" key="1">
    <source>
        <dbReference type="SAM" id="MobiDB-lite"/>
    </source>
</evidence>
<keyword evidence="2" id="KW-0472">Membrane</keyword>
<protein>
    <submittedName>
        <fullName evidence="3">Uncharacterized protein</fullName>
    </submittedName>
</protein>
<evidence type="ECO:0000256" key="2">
    <source>
        <dbReference type="SAM" id="Phobius"/>
    </source>
</evidence>
<keyword evidence="2" id="KW-1133">Transmembrane helix</keyword>
<proteinExistence type="predicted"/>
<feature type="compositionally biased region" description="Basic and acidic residues" evidence="1">
    <location>
        <begin position="69"/>
        <end position="83"/>
    </location>
</feature>
<evidence type="ECO:0000313" key="4">
    <source>
        <dbReference type="Proteomes" id="UP000244811"/>
    </source>
</evidence>
<feature type="transmembrane region" description="Helical" evidence="2">
    <location>
        <begin position="6"/>
        <end position="25"/>
    </location>
</feature>
<keyword evidence="2" id="KW-0812">Transmembrane</keyword>
<feature type="region of interest" description="Disordered" evidence="1">
    <location>
        <begin position="37"/>
        <end position="118"/>
    </location>
</feature>
<organism evidence="3 4">
    <name type="scientific">Theileria orientalis</name>
    <dbReference type="NCBI Taxonomy" id="68886"/>
    <lineage>
        <taxon>Eukaryota</taxon>
        <taxon>Sar</taxon>
        <taxon>Alveolata</taxon>
        <taxon>Apicomplexa</taxon>
        <taxon>Aconoidasida</taxon>
        <taxon>Piroplasmida</taxon>
        <taxon>Theileriidae</taxon>
        <taxon>Theileria</taxon>
    </lineage>
</organism>
<feature type="compositionally biased region" description="Polar residues" evidence="1">
    <location>
        <begin position="86"/>
        <end position="118"/>
    </location>
</feature>